<feature type="region of interest" description="Disordered" evidence="1">
    <location>
        <begin position="253"/>
        <end position="307"/>
    </location>
</feature>
<evidence type="ECO:0000256" key="1">
    <source>
        <dbReference type="SAM" id="MobiDB-lite"/>
    </source>
</evidence>
<feature type="transmembrane region" description="Helical" evidence="2">
    <location>
        <begin position="226"/>
        <end position="245"/>
    </location>
</feature>
<protein>
    <submittedName>
        <fullName evidence="3">Uncharacterized protein</fullName>
    </submittedName>
</protein>
<accession>A0ABR3FTX5</accession>
<feature type="transmembrane region" description="Helical" evidence="2">
    <location>
        <begin position="196"/>
        <end position="220"/>
    </location>
</feature>
<reference evidence="3 4" key="1">
    <citation type="submission" date="2024-02" db="EMBL/GenBank/DDBJ databases">
        <title>A draft genome for the cacao thread blight pathogen Marasmius crinis-equi.</title>
        <authorList>
            <person name="Cohen S.P."/>
            <person name="Baruah I.K."/>
            <person name="Amoako-Attah I."/>
            <person name="Bukari Y."/>
            <person name="Meinhardt L.W."/>
            <person name="Bailey B.A."/>
        </authorList>
    </citation>
    <scope>NUCLEOTIDE SEQUENCE [LARGE SCALE GENOMIC DNA]</scope>
    <source>
        <strain evidence="3 4">GH-76</strain>
    </source>
</reference>
<feature type="transmembrane region" description="Helical" evidence="2">
    <location>
        <begin position="38"/>
        <end position="64"/>
    </location>
</feature>
<evidence type="ECO:0000313" key="4">
    <source>
        <dbReference type="Proteomes" id="UP001465976"/>
    </source>
</evidence>
<feature type="transmembrane region" description="Helical" evidence="2">
    <location>
        <begin position="113"/>
        <end position="134"/>
    </location>
</feature>
<sequence length="307" mass="33060">MGSSYMKVQLIGVFLECLVYGVYLTVFLQTLQILRRKLVPGFVFAYLSVTTIVLFVLITMKLGLDTTIMVAGFTHQSKPLNAPTISTGTYIALTVVADIFIVYRVFAVWSRSFLAAALPSVLVIADIVGGAFLIAQTRTLEVGQGPKGGSVATWALVFYCFTLALNVLSTALITLKLYITERQTTLSSTLNLKLTAAIVIESAALYSACLVVIVVANIVGSDNVQYLVLMLMPAIIGLTFSFIIVRVGSGASDARNTSATTSTGEGRGRGSVLRFARQRTGTTDADIDEPKPDDKGMDIETQTRTRT</sequence>
<dbReference type="Proteomes" id="UP001465976">
    <property type="component" value="Unassembled WGS sequence"/>
</dbReference>
<feature type="transmembrane region" description="Helical" evidence="2">
    <location>
        <begin position="84"/>
        <end position="106"/>
    </location>
</feature>
<keyword evidence="2" id="KW-0812">Transmembrane</keyword>
<proteinExistence type="predicted"/>
<comment type="caution">
    <text evidence="3">The sequence shown here is derived from an EMBL/GenBank/DDBJ whole genome shotgun (WGS) entry which is preliminary data.</text>
</comment>
<keyword evidence="2" id="KW-1133">Transmembrane helix</keyword>
<name>A0ABR3FTX5_9AGAR</name>
<evidence type="ECO:0000256" key="2">
    <source>
        <dbReference type="SAM" id="Phobius"/>
    </source>
</evidence>
<evidence type="ECO:0000313" key="3">
    <source>
        <dbReference type="EMBL" id="KAL0578830.1"/>
    </source>
</evidence>
<keyword evidence="2" id="KW-0472">Membrane</keyword>
<feature type="transmembrane region" description="Helical" evidence="2">
    <location>
        <begin position="154"/>
        <end position="175"/>
    </location>
</feature>
<dbReference type="EMBL" id="JBAHYK010000082">
    <property type="protein sequence ID" value="KAL0578830.1"/>
    <property type="molecule type" value="Genomic_DNA"/>
</dbReference>
<gene>
    <name evidence="3" type="ORF">V5O48_003154</name>
</gene>
<feature type="compositionally biased region" description="Basic and acidic residues" evidence="1">
    <location>
        <begin position="288"/>
        <end position="307"/>
    </location>
</feature>
<keyword evidence="4" id="KW-1185">Reference proteome</keyword>
<feature type="transmembrane region" description="Helical" evidence="2">
    <location>
        <begin position="6"/>
        <end position="26"/>
    </location>
</feature>
<organism evidence="3 4">
    <name type="scientific">Marasmius crinis-equi</name>
    <dbReference type="NCBI Taxonomy" id="585013"/>
    <lineage>
        <taxon>Eukaryota</taxon>
        <taxon>Fungi</taxon>
        <taxon>Dikarya</taxon>
        <taxon>Basidiomycota</taxon>
        <taxon>Agaricomycotina</taxon>
        <taxon>Agaricomycetes</taxon>
        <taxon>Agaricomycetidae</taxon>
        <taxon>Agaricales</taxon>
        <taxon>Marasmiineae</taxon>
        <taxon>Marasmiaceae</taxon>
        <taxon>Marasmius</taxon>
    </lineage>
</organism>